<dbReference type="EMBL" id="BLLK01000028">
    <property type="protein sequence ID" value="GFH48501.1"/>
    <property type="molecule type" value="Genomic_DNA"/>
</dbReference>
<keyword evidence="3" id="KW-1185">Reference proteome</keyword>
<name>A0AAD3CP29_9STRA</name>
<accession>A0AAD3CP29</accession>
<feature type="compositionally biased region" description="Basic and acidic residues" evidence="1">
    <location>
        <begin position="365"/>
        <end position="378"/>
    </location>
</feature>
<evidence type="ECO:0000313" key="3">
    <source>
        <dbReference type="Proteomes" id="UP001054902"/>
    </source>
</evidence>
<protein>
    <submittedName>
        <fullName evidence="2">Uncharacterized protein</fullName>
    </submittedName>
</protein>
<gene>
    <name evidence="2" type="ORF">CTEN210_04977</name>
</gene>
<dbReference type="AlphaFoldDB" id="A0AAD3CP29"/>
<dbReference type="Proteomes" id="UP001054902">
    <property type="component" value="Unassembled WGS sequence"/>
</dbReference>
<evidence type="ECO:0000256" key="1">
    <source>
        <dbReference type="SAM" id="MobiDB-lite"/>
    </source>
</evidence>
<sequence>MLTMDSVFPNHWNKMRVGEALRVFSEKTLVEQFMTIGQELNCFNELLFSGNRNGNKFDAACQQVVSKCLHLLRDSILFSKQSKFSSLWYGLYYSIDKEKFLENGGPFSQLPQDLRENQCGLYMIIENLFKLLEKWLVDETRTQAEKKRENQDNKEESIDSRNSKITNFVGFAVYSLIRHYGSLERKSQVNEEKESEKEYNEIGTYLRRMQILHEDALLDVDYLKHRYSPRDQMLNHGGRTLISPEFFKFATILTSLCDTELSMSKISERGTAYLSEGIKNIKESEELRKSFEQFNDDVPLPVKLQLDSIYKSLVEKTARSRSSYELGRYREKNIGQYAKDSVTSAHRAVLKINYGERSAKASSAKADKELEDRKNKAK</sequence>
<evidence type="ECO:0000313" key="2">
    <source>
        <dbReference type="EMBL" id="GFH48501.1"/>
    </source>
</evidence>
<proteinExistence type="predicted"/>
<reference evidence="2 3" key="1">
    <citation type="journal article" date="2021" name="Sci. Rep.">
        <title>The genome of the diatom Chaetoceros tenuissimus carries an ancient integrated fragment of an extant virus.</title>
        <authorList>
            <person name="Hongo Y."/>
            <person name="Kimura K."/>
            <person name="Takaki Y."/>
            <person name="Yoshida Y."/>
            <person name="Baba S."/>
            <person name="Kobayashi G."/>
            <person name="Nagasaki K."/>
            <person name="Hano T."/>
            <person name="Tomaru Y."/>
        </authorList>
    </citation>
    <scope>NUCLEOTIDE SEQUENCE [LARGE SCALE GENOMIC DNA]</scope>
    <source>
        <strain evidence="2 3">NIES-3715</strain>
    </source>
</reference>
<feature type="region of interest" description="Disordered" evidence="1">
    <location>
        <begin position="357"/>
        <end position="378"/>
    </location>
</feature>
<comment type="caution">
    <text evidence="2">The sequence shown here is derived from an EMBL/GenBank/DDBJ whole genome shotgun (WGS) entry which is preliminary data.</text>
</comment>
<organism evidence="2 3">
    <name type="scientific">Chaetoceros tenuissimus</name>
    <dbReference type="NCBI Taxonomy" id="426638"/>
    <lineage>
        <taxon>Eukaryota</taxon>
        <taxon>Sar</taxon>
        <taxon>Stramenopiles</taxon>
        <taxon>Ochrophyta</taxon>
        <taxon>Bacillariophyta</taxon>
        <taxon>Coscinodiscophyceae</taxon>
        <taxon>Chaetocerotophycidae</taxon>
        <taxon>Chaetocerotales</taxon>
        <taxon>Chaetocerotaceae</taxon>
        <taxon>Chaetoceros</taxon>
    </lineage>
</organism>